<protein>
    <submittedName>
        <fullName evidence="3">30S ribosomal protein S14</fullName>
    </submittedName>
</protein>
<proteinExistence type="predicted"/>
<dbReference type="Gene3D" id="4.10.830.10">
    <property type="entry name" value="30s Ribosomal Protein S14, Chain N"/>
    <property type="match status" value="1"/>
</dbReference>
<dbReference type="PANTHER" id="PTHR12010:SF2">
    <property type="entry name" value="40S RIBOSOMAL PROTEIN S29"/>
    <property type="match status" value="1"/>
</dbReference>
<comment type="caution">
    <text evidence="3">The sequence shown here is derived from an EMBL/GenBank/DDBJ whole genome shotgun (WGS) entry which is preliminary data.</text>
</comment>
<dbReference type="GO" id="GO:0003735">
    <property type="term" value="F:structural constituent of ribosome"/>
    <property type="evidence" value="ECO:0007669"/>
    <property type="project" value="InterPro"/>
</dbReference>
<dbReference type="InterPro" id="IPR001209">
    <property type="entry name" value="Ribosomal_uS14"/>
</dbReference>
<reference evidence="3 4" key="1">
    <citation type="submission" date="2018-06" db="EMBL/GenBank/DDBJ databases">
        <title>Extensive metabolic versatility and redundancy in microbially diverse, dynamic hydrothermal sediments.</title>
        <authorList>
            <person name="Dombrowski N."/>
            <person name="Teske A."/>
            <person name="Baker B.J."/>
        </authorList>
    </citation>
    <scope>NUCLEOTIDE SEQUENCE [LARGE SCALE GENOMIC DNA]</scope>
    <source>
        <strain evidence="3">B51_G17</strain>
    </source>
</reference>
<dbReference type="FunFam" id="4.10.830.10:FF:000002">
    <property type="entry name" value="40S ribosomal protein S29"/>
    <property type="match status" value="1"/>
</dbReference>
<dbReference type="AlphaFoldDB" id="A0A497JGK5"/>
<dbReference type="NCBIfam" id="NF004424">
    <property type="entry name" value="PRK05766.1"/>
    <property type="match status" value="1"/>
</dbReference>
<dbReference type="PANTHER" id="PTHR12010">
    <property type="entry name" value="40S RIBOSOMAL PROTEIN S29"/>
    <property type="match status" value="1"/>
</dbReference>
<keyword evidence="2" id="KW-0687">Ribonucleoprotein</keyword>
<dbReference type="EMBL" id="QMWP01000120">
    <property type="protein sequence ID" value="RLG69670.1"/>
    <property type="molecule type" value="Genomic_DNA"/>
</dbReference>
<dbReference type="Pfam" id="PF00253">
    <property type="entry name" value="Ribosomal_S14"/>
    <property type="match status" value="1"/>
</dbReference>
<dbReference type="GO" id="GO:0022627">
    <property type="term" value="C:cytosolic small ribosomal subunit"/>
    <property type="evidence" value="ECO:0007669"/>
    <property type="project" value="TreeGrafter"/>
</dbReference>
<evidence type="ECO:0000256" key="2">
    <source>
        <dbReference type="ARBA" id="ARBA00023274"/>
    </source>
</evidence>
<dbReference type="GO" id="GO:0002181">
    <property type="term" value="P:cytoplasmic translation"/>
    <property type="evidence" value="ECO:0007669"/>
    <property type="project" value="TreeGrafter"/>
</dbReference>
<keyword evidence="1 3" id="KW-0689">Ribosomal protein</keyword>
<dbReference type="Proteomes" id="UP000278031">
    <property type="component" value="Unassembled WGS sequence"/>
</dbReference>
<dbReference type="InterPro" id="IPR043140">
    <property type="entry name" value="Ribosomal_uS14_sf"/>
</dbReference>
<dbReference type="InterPro" id="IPR039744">
    <property type="entry name" value="RIbosomal_uS14_euk_arc"/>
</dbReference>
<name>A0A497JGK5_9ARCH</name>
<evidence type="ECO:0000313" key="3">
    <source>
        <dbReference type="EMBL" id="RLG69670.1"/>
    </source>
</evidence>
<accession>A0A497JGK5</accession>
<dbReference type="GO" id="GO:0008270">
    <property type="term" value="F:zinc ion binding"/>
    <property type="evidence" value="ECO:0007669"/>
    <property type="project" value="InterPro"/>
</dbReference>
<sequence>MRKDQRVCRICKNNKGLIRKYGLMICRRCFKDYAEKLGFKKYD</sequence>
<evidence type="ECO:0000313" key="4">
    <source>
        <dbReference type="Proteomes" id="UP000278031"/>
    </source>
</evidence>
<gene>
    <name evidence="3" type="primary">rps14P</name>
    <name evidence="3" type="ORF">DRO04_03065</name>
</gene>
<organism evidence="3 4">
    <name type="scientific">Candidatus Iainarchaeum sp</name>
    <dbReference type="NCBI Taxonomy" id="3101447"/>
    <lineage>
        <taxon>Archaea</taxon>
        <taxon>Candidatus Iainarchaeota</taxon>
        <taxon>Candidatus Iainarchaeia</taxon>
        <taxon>Candidatus Iainarchaeales</taxon>
        <taxon>Candidatus Iainarchaeaceae</taxon>
        <taxon>Candidatus Iainarchaeum</taxon>
    </lineage>
</organism>
<evidence type="ECO:0000256" key="1">
    <source>
        <dbReference type="ARBA" id="ARBA00022980"/>
    </source>
</evidence>